<gene>
    <name evidence="1" type="ORF">PaBG_00278</name>
</gene>
<name>S5WKQ5_9CAUD</name>
<dbReference type="Proteomes" id="UP000015545">
    <property type="component" value="Segment"/>
</dbReference>
<reference evidence="1 2" key="1">
    <citation type="journal article" date="2014" name="Genome Announc.">
        <title>Complete Genome Sequence of the Novel Giant Pseudomonas Phage PaBG.</title>
        <authorList>
            <person name="Sykilinda N.N."/>
            <person name="Bondar A.A."/>
            <person name="Gorshkova A.S."/>
            <person name="Kurochkina L.P."/>
            <person name="Kulikov E.E."/>
            <person name="Shneider M.M."/>
            <person name="Kadykov V.A."/>
            <person name="Solovjeva N.V."/>
            <person name="Kabilov M.R."/>
            <person name="Mesyanzhinov V.V."/>
            <person name="Vlassov V.V."/>
            <person name="Drukker V.V."/>
            <person name="Miroshnikov K.A."/>
        </authorList>
    </citation>
    <scope>NUCLEOTIDE SEQUENCE [LARGE SCALE GENOMIC DNA]</scope>
</reference>
<accession>S5WKQ5</accession>
<dbReference type="EMBL" id="KF147891">
    <property type="protein sequence ID" value="AGS82161.1"/>
    <property type="molecule type" value="Genomic_DNA"/>
</dbReference>
<organism evidence="1 2">
    <name type="scientific">Pseudomonas phage PaBG</name>
    <dbReference type="NCBI Taxonomy" id="1335230"/>
    <lineage>
        <taxon>Viruses</taxon>
        <taxon>Duplodnaviria</taxon>
        <taxon>Heunggongvirae</taxon>
        <taxon>Uroviricota</taxon>
        <taxon>Caudoviricetes</taxon>
        <taxon>Baikalvirus</taxon>
        <taxon>Baikalvirus PaBG</taxon>
    </lineage>
</organism>
<protein>
    <submittedName>
        <fullName evidence="1">Uncharacterized protein</fullName>
    </submittedName>
</protein>
<evidence type="ECO:0000313" key="1">
    <source>
        <dbReference type="EMBL" id="AGS82161.1"/>
    </source>
</evidence>
<proteinExistence type="predicted"/>
<evidence type="ECO:0000313" key="2">
    <source>
        <dbReference type="Proteomes" id="UP000015545"/>
    </source>
</evidence>
<dbReference type="KEGG" id="vg:16574963"/>
<keyword evidence="2" id="KW-1185">Reference proteome</keyword>
<sequence>MNPNDPIVHIEREIPRIESMALAIFNRNGPAFQQFLSSQPPADLDIYRLHDLSCVFIRVGCDEKYVNWLADNADIMLDTLGFRVVRYKTEAMANCPPLSVLTDPSYTLVVECLQEDPELKAVLPMPLDYFWGSLHKLEVMEAKLRQALINLGVHPGPETARIEEGMLSSERSQINDAWSYAMRLDKNIKHLRLQVEQTEKTHRNNKLIHLAKIVEQYFP</sequence>
<dbReference type="RefSeq" id="YP_008433608.1">
    <property type="nucleotide sequence ID" value="NC_022096.1"/>
</dbReference>